<evidence type="ECO:0000313" key="1">
    <source>
        <dbReference type="EMBL" id="KAF6205726.1"/>
    </source>
</evidence>
<name>A0A8S9XCC8_APOLU</name>
<accession>A0A8S9XCC8</accession>
<organism evidence="1 2">
    <name type="scientific">Apolygus lucorum</name>
    <name type="common">Small green plant bug</name>
    <name type="synonym">Lygocoris lucorum</name>
    <dbReference type="NCBI Taxonomy" id="248454"/>
    <lineage>
        <taxon>Eukaryota</taxon>
        <taxon>Metazoa</taxon>
        <taxon>Ecdysozoa</taxon>
        <taxon>Arthropoda</taxon>
        <taxon>Hexapoda</taxon>
        <taxon>Insecta</taxon>
        <taxon>Pterygota</taxon>
        <taxon>Neoptera</taxon>
        <taxon>Paraneoptera</taxon>
        <taxon>Hemiptera</taxon>
        <taxon>Heteroptera</taxon>
        <taxon>Panheteroptera</taxon>
        <taxon>Cimicomorpha</taxon>
        <taxon>Miridae</taxon>
        <taxon>Mirini</taxon>
        <taxon>Apolygus</taxon>
    </lineage>
</organism>
<keyword evidence="2" id="KW-1185">Reference proteome</keyword>
<comment type="caution">
    <text evidence="1">The sequence shown here is derived from an EMBL/GenBank/DDBJ whole genome shotgun (WGS) entry which is preliminary data.</text>
</comment>
<dbReference type="Proteomes" id="UP000466442">
    <property type="component" value="Linkage Group LG9"/>
</dbReference>
<dbReference type="EMBL" id="WIXP02000009">
    <property type="protein sequence ID" value="KAF6205726.1"/>
    <property type="molecule type" value="Genomic_DNA"/>
</dbReference>
<evidence type="ECO:0000313" key="2">
    <source>
        <dbReference type="Proteomes" id="UP000466442"/>
    </source>
</evidence>
<proteinExistence type="predicted"/>
<gene>
    <name evidence="1" type="ORF">GE061_019899</name>
</gene>
<reference evidence="1" key="1">
    <citation type="journal article" date="2021" name="Mol. Ecol. Resour.">
        <title>Apolygus lucorum genome provides insights into omnivorousness and mesophyll feeding.</title>
        <authorList>
            <person name="Liu Y."/>
            <person name="Liu H."/>
            <person name="Wang H."/>
            <person name="Huang T."/>
            <person name="Liu B."/>
            <person name="Yang B."/>
            <person name="Yin L."/>
            <person name="Li B."/>
            <person name="Zhang Y."/>
            <person name="Zhang S."/>
            <person name="Jiang F."/>
            <person name="Zhang X."/>
            <person name="Ren Y."/>
            <person name="Wang B."/>
            <person name="Wang S."/>
            <person name="Lu Y."/>
            <person name="Wu K."/>
            <person name="Fan W."/>
            <person name="Wang G."/>
        </authorList>
    </citation>
    <scope>NUCLEOTIDE SEQUENCE</scope>
    <source>
        <strain evidence="1">12Hb</strain>
    </source>
</reference>
<sequence length="77" mass="8262">MEAGKGDNEATTDLVDAMTEAMTRMGEFFRTAQAPAQVDSCDKCFCFVDYSSVGQSPNAEESVHIDEVLALKGLLAP</sequence>
<protein>
    <submittedName>
        <fullName evidence="1">Uncharacterized protein</fullName>
    </submittedName>
</protein>
<dbReference type="AlphaFoldDB" id="A0A8S9XCC8"/>